<dbReference type="SUPFAM" id="SSF55048">
    <property type="entry name" value="Probable ACP-binding domain of malonyl-CoA ACP transacylase"/>
    <property type="match status" value="1"/>
</dbReference>
<keyword evidence="3" id="KW-0596">Phosphopantetheine</keyword>
<dbReference type="SMART" id="SM00822">
    <property type="entry name" value="PKS_KR"/>
    <property type="match status" value="1"/>
</dbReference>
<feature type="region of interest" description="Disordered" evidence="7">
    <location>
        <begin position="1595"/>
        <end position="1626"/>
    </location>
</feature>
<feature type="domain" description="Ketosynthase family 3 (KS3)" evidence="9">
    <location>
        <begin position="36"/>
        <end position="465"/>
    </location>
</feature>
<dbReference type="SMART" id="SM00827">
    <property type="entry name" value="PKS_AT"/>
    <property type="match status" value="1"/>
</dbReference>
<dbReference type="Pfam" id="PF22621">
    <property type="entry name" value="CurL-like_PKS_C"/>
    <property type="match status" value="1"/>
</dbReference>
<dbReference type="InterPro" id="IPR036736">
    <property type="entry name" value="ACP-like_sf"/>
</dbReference>
<reference evidence="10" key="1">
    <citation type="submission" date="2019-02" db="EMBL/GenBank/DDBJ databases">
        <authorList>
            <person name="Gruber-Vodicka R. H."/>
            <person name="Seah K. B. B."/>
        </authorList>
    </citation>
    <scope>NUCLEOTIDE SEQUENCE</scope>
    <source>
        <strain evidence="10">BECK_DK161</strain>
    </source>
</reference>
<evidence type="ECO:0000256" key="1">
    <source>
        <dbReference type="ARBA" id="ARBA00005194"/>
    </source>
</evidence>
<dbReference type="InterPro" id="IPR016035">
    <property type="entry name" value="Acyl_Trfase/lysoPLipase"/>
</dbReference>
<dbReference type="InterPro" id="IPR014031">
    <property type="entry name" value="Ketoacyl_synth_C"/>
</dbReference>
<dbReference type="Pfam" id="PF00109">
    <property type="entry name" value="ketoacyl-synt"/>
    <property type="match status" value="1"/>
</dbReference>
<dbReference type="InterPro" id="IPR020806">
    <property type="entry name" value="PKS_PP-bd"/>
</dbReference>
<dbReference type="GO" id="GO:0004312">
    <property type="term" value="F:fatty acid synthase activity"/>
    <property type="evidence" value="ECO:0007669"/>
    <property type="project" value="TreeGrafter"/>
</dbReference>
<dbReference type="EMBL" id="CAADEY010000003">
    <property type="protein sequence ID" value="VFJ42991.1"/>
    <property type="molecule type" value="Genomic_DNA"/>
</dbReference>
<dbReference type="SMART" id="SM01294">
    <property type="entry name" value="PKS_PP_betabranch"/>
    <property type="match status" value="1"/>
</dbReference>
<evidence type="ECO:0000256" key="4">
    <source>
        <dbReference type="ARBA" id="ARBA00022553"/>
    </source>
</evidence>
<comment type="function">
    <text evidence="6">Involved in production of the polyketide antibiotic thailandamide.</text>
</comment>
<dbReference type="GO" id="GO:0004315">
    <property type="term" value="F:3-oxoacyl-[acyl-carrier-protein] synthase activity"/>
    <property type="evidence" value="ECO:0007669"/>
    <property type="project" value="InterPro"/>
</dbReference>
<dbReference type="CDD" id="cd08955">
    <property type="entry name" value="KR_2_FAS_SDR_x"/>
    <property type="match status" value="1"/>
</dbReference>
<keyword evidence="4" id="KW-0597">Phosphoprotein</keyword>
<dbReference type="Gene3D" id="1.10.1200.10">
    <property type="entry name" value="ACP-like"/>
    <property type="match status" value="1"/>
</dbReference>
<proteinExistence type="inferred from homology"/>
<dbReference type="InterPro" id="IPR020841">
    <property type="entry name" value="PKS_Beta-ketoAc_synthase_dom"/>
</dbReference>
<dbReference type="SUPFAM" id="SSF51735">
    <property type="entry name" value="NAD(P)-binding Rossmann-fold domains"/>
    <property type="match status" value="2"/>
</dbReference>
<dbReference type="SUPFAM" id="SSF53901">
    <property type="entry name" value="Thiolase-like"/>
    <property type="match status" value="1"/>
</dbReference>
<evidence type="ECO:0000256" key="6">
    <source>
        <dbReference type="ARBA" id="ARBA00054155"/>
    </source>
</evidence>
<evidence type="ECO:0000259" key="9">
    <source>
        <dbReference type="PROSITE" id="PS52004"/>
    </source>
</evidence>
<evidence type="ECO:0000256" key="2">
    <source>
        <dbReference type="ARBA" id="ARBA00006484"/>
    </source>
</evidence>
<evidence type="ECO:0000256" key="3">
    <source>
        <dbReference type="ARBA" id="ARBA00022450"/>
    </source>
</evidence>
<evidence type="ECO:0000313" key="10">
    <source>
        <dbReference type="EMBL" id="VFJ42991.1"/>
    </source>
</evidence>
<dbReference type="PROSITE" id="PS00012">
    <property type="entry name" value="PHOSPHOPANTETHEINE"/>
    <property type="match status" value="1"/>
</dbReference>
<dbReference type="InterPro" id="IPR057326">
    <property type="entry name" value="KR_dom"/>
</dbReference>
<dbReference type="FunFam" id="3.40.366.10:FF:000002">
    <property type="entry name" value="Probable polyketide synthase 2"/>
    <property type="match status" value="1"/>
</dbReference>
<dbReference type="InterPro" id="IPR013968">
    <property type="entry name" value="PKS_KR"/>
</dbReference>
<dbReference type="InterPro" id="IPR016039">
    <property type="entry name" value="Thiolase-like"/>
</dbReference>
<dbReference type="PROSITE" id="PS00606">
    <property type="entry name" value="KS3_1"/>
    <property type="match status" value="1"/>
</dbReference>
<dbReference type="CDD" id="cd00833">
    <property type="entry name" value="PKS"/>
    <property type="match status" value="1"/>
</dbReference>
<dbReference type="Pfam" id="PF00550">
    <property type="entry name" value="PP-binding"/>
    <property type="match status" value="1"/>
</dbReference>
<evidence type="ECO:0000256" key="5">
    <source>
        <dbReference type="ARBA" id="ARBA00022679"/>
    </source>
</evidence>
<dbReference type="Gene3D" id="3.40.50.720">
    <property type="entry name" value="NAD(P)-binding Rossmann-like Domain"/>
    <property type="match status" value="1"/>
</dbReference>
<dbReference type="Pfam" id="PF08659">
    <property type="entry name" value="KR"/>
    <property type="match status" value="1"/>
</dbReference>
<dbReference type="PANTHER" id="PTHR43775:SF37">
    <property type="entry name" value="SI:DKEY-61P9.11"/>
    <property type="match status" value="1"/>
</dbReference>
<dbReference type="PROSITE" id="PS50075">
    <property type="entry name" value="CARRIER"/>
    <property type="match status" value="1"/>
</dbReference>
<dbReference type="SUPFAM" id="SSF47336">
    <property type="entry name" value="ACP-like"/>
    <property type="match status" value="1"/>
</dbReference>
<accession>A0A450RV17</accession>
<dbReference type="Gene3D" id="3.30.70.3290">
    <property type="match status" value="1"/>
</dbReference>
<dbReference type="Gene3D" id="3.40.366.10">
    <property type="entry name" value="Malonyl-Coenzyme A Acyl Carrier Protein, domain 2"/>
    <property type="match status" value="1"/>
</dbReference>
<dbReference type="GO" id="GO:0031177">
    <property type="term" value="F:phosphopantetheine binding"/>
    <property type="evidence" value="ECO:0007669"/>
    <property type="project" value="InterPro"/>
</dbReference>
<organism evidence="10">
    <name type="scientific">Candidatus Kentrum sp. DK</name>
    <dbReference type="NCBI Taxonomy" id="2126562"/>
    <lineage>
        <taxon>Bacteria</taxon>
        <taxon>Pseudomonadati</taxon>
        <taxon>Pseudomonadota</taxon>
        <taxon>Gammaproteobacteria</taxon>
        <taxon>Candidatus Kentrum</taxon>
    </lineage>
</organism>
<dbReference type="Gene3D" id="3.40.47.10">
    <property type="match status" value="1"/>
</dbReference>
<feature type="domain" description="Carrier" evidence="8">
    <location>
        <begin position="1517"/>
        <end position="1592"/>
    </location>
</feature>
<protein>
    <submittedName>
        <fullName evidence="10">Acyl transferase domain-containing protein</fullName>
    </submittedName>
</protein>
<dbReference type="SMART" id="SM00825">
    <property type="entry name" value="PKS_KS"/>
    <property type="match status" value="1"/>
</dbReference>
<dbReference type="GO" id="GO:0006633">
    <property type="term" value="P:fatty acid biosynthetic process"/>
    <property type="evidence" value="ECO:0007669"/>
    <property type="project" value="UniProtKB-UniPathway"/>
</dbReference>
<dbReference type="Pfam" id="PF00698">
    <property type="entry name" value="Acyl_transf_1"/>
    <property type="match status" value="1"/>
</dbReference>
<dbReference type="InterPro" id="IPR009081">
    <property type="entry name" value="PP-bd_ACP"/>
</dbReference>
<name>A0A450RV17_9GAMM</name>
<comment type="similarity">
    <text evidence="2">Belongs to the short-chain dehydrogenases/reductases (SDR) family.</text>
</comment>
<dbReference type="UniPathway" id="UPA00094"/>
<evidence type="ECO:0000259" key="8">
    <source>
        <dbReference type="PROSITE" id="PS50075"/>
    </source>
</evidence>
<dbReference type="InterPro" id="IPR006162">
    <property type="entry name" value="Ppantetheine_attach_site"/>
</dbReference>
<evidence type="ECO:0000256" key="7">
    <source>
        <dbReference type="SAM" id="MobiDB-lite"/>
    </source>
</evidence>
<dbReference type="InterPro" id="IPR018201">
    <property type="entry name" value="Ketoacyl_synth_AS"/>
</dbReference>
<dbReference type="InterPro" id="IPR050091">
    <property type="entry name" value="PKS_NRPS_Biosynth_Enz"/>
</dbReference>
<dbReference type="InterPro" id="IPR014030">
    <property type="entry name" value="Ketoacyl_synth_N"/>
</dbReference>
<sequence length="1647" mass="178091">MPDLENRIEKLSPLQQAALAIRQMQSKLDTMESARQEPIAIIGMGCRLPGANSPDTYWQLLQNGIDAITEVPSDRWRIDDFYDPDPEAPGKIYTRHGGFLPEIDKFDPEFFGMSPRETVDLDPQQRLLLEVAWEALENACQSPEKLIDTPVGVFVGVSQMEYGGRQLFRHPSSISAYTGTGGGLCFNAGRISYVLGLQGPAVALDTACSSSLVSIHLACQSLRNGESRLALAGGVNVNLSPEIMVALCRVQALSPDGRCKTFDAGANGYVRGEGCGLVVLKRLSDAVADKDNILALIRGSAVNHDGVSSGFSVPNRLAQEQVIRQALDSAGITPGDVDYIEAHGTGTSLGDPIEVEALRTVFAKDHSMDSPLVIASVKTNFGHLESAAGVTSLMKAVLALRHEAIPPHLHFKEPNPHIDWNGLPFRIPVALESWPRGRKQDGKRRIVGVSSFGMSGTNAHVILEEAPLVTAEASESVDRPLQLLTLSAKSEAALRAMAESYAAWLEANPDVPLADVCFSAYTGRSHFEHRLAIAADSSEEAGARLRAADYLSGKVGDGEAKTVFLFTGQGSEYPDMGRQLFETEPLFRETIDRCDGILREYDVPLLDLLYPDEGDSAPELSGDMRWLQPVLFSLEYALAELWQSWGIKPDVVMGHSIGEYVAACVAGVFSLEDGLKLVANRGRLMQSCEEGRMLAVSVSEERALDLIAPFEDDISVATINAPESVVVSGRPDAINAVLAELAGDDTVDTKLLPIPRASHSPLMEPILDEFQRIAASVTLSKPKIALCSNVTGDLVAEEVTDPAYWARHIREPVRFANSIRTLYGQGFDTFLEIGPKPALLGMAAQCLPDDAEIVQIPSLREGQDDWRQLLGSLGQWHIHGGTVDWKAFDKGHARRKVQLPTYPFQRSRYWIEEAPDGKDKGEKALLPETSVFALLREGDTDQLAEQLRQTARLPDEALAQLPMLLDVLAKQYRRETLTDTLKDWLYEVAWQSRPLPVDLAGGPGHWLILADGGGMGRELADSLEAAGHTCTLAYAHPAANSGGAVGTAGGSALPDSAFPLDPANPEDFHRLFQDALPADAPPLSGIVYLWALDAPDSLELTAETLLAAERLICGGALHLIQAAARREEAAKIWLVTRDAVSPEREGAGNGGRTLSVAQAPLWGLGRVVSQEYPALWGGMIDDPAAADLLAEIGAGMGAAPGEKEDQVAYRDGRRYVARLARSRLPLLSGGAPPEVTFEPDGSYLITGGLGALGLAVARWMVAEGARHLALTGRQGPSDKAREVLTALEEAGATVRVISADVSDPTQVAGLFAEVDANMPPLKGLIHAAGVVDYGPLAEQTWERFGQAMAAKTIGSWHLHTLTQSRDLDFFVCFSSSSSLLGGLRLGSYAAANSFLDTLAHFRKNLGLPCSSINWGPWEDDGMFAAASRNATEERRSEYAFPAETGVRILGALIGADPIRVAVLPGNLPKYLWEFYPGEAPALFEAFRAVPDEEDAGSAKSGKFIEELEKVAPEKRRDYLKARVRSELNRVLGFDPSHPMDANKGFSDIGMDSLMMVESRNRLQTDLGRAWPSTLLFNYSTLDNLVNYIAGDLLGAGSPPPRESSAQSEETREVSGDDLAEMDDLSEEDVEALIDEELASFQISREDL</sequence>
<dbReference type="PROSITE" id="PS52004">
    <property type="entry name" value="KS3_2"/>
    <property type="match status" value="1"/>
</dbReference>
<gene>
    <name evidence="10" type="ORF">BECKDK2373C_GA0170839_10036</name>
</gene>
<feature type="compositionally biased region" description="Acidic residues" evidence="7">
    <location>
        <begin position="1615"/>
        <end position="1626"/>
    </location>
</feature>
<dbReference type="InterPro" id="IPR036291">
    <property type="entry name" value="NAD(P)-bd_dom_sf"/>
</dbReference>
<dbReference type="PANTHER" id="PTHR43775">
    <property type="entry name" value="FATTY ACID SYNTHASE"/>
    <property type="match status" value="1"/>
</dbReference>
<dbReference type="InterPro" id="IPR014043">
    <property type="entry name" value="Acyl_transferase_dom"/>
</dbReference>
<dbReference type="SUPFAM" id="SSF52151">
    <property type="entry name" value="FabD/lysophospholipase-like"/>
    <property type="match status" value="1"/>
</dbReference>
<dbReference type="InterPro" id="IPR016036">
    <property type="entry name" value="Malonyl_transacylase_ACP-bd"/>
</dbReference>
<dbReference type="FunFam" id="3.40.47.10:FF:000019">
    <property type="entry name" value="Polyketide synthase type I"/>
    <property type="match status" value="1"/>
</dbReference>
<dbReference type="InterPro" id="IPR001227">
    <property type="entry name" value="Ac_transferase_dom_sf"/>
</dbReference>
<comment type="pathway">
    <text evidence="1">Lipid metabolism; fatty acid biosynthesis.</text>
</comment>
<dbReference type="Pfam" id="PF02801">
    <property type="entry name" value="Ketoacyl-synt_C"/>
    <property type="match status" value="1"/>
</dbReference>
<keyword evidence="5 10" id="KW-0808">Transferase</keyword>
<dbReference type="SMART" id="SM00823">
    <property type="entry name" value="PKS_PP"/>
    <property type="match status" value="1"/>
</dbReference>